<dbReference type="PANTHER" id="PTHR44051:SF8">
    <property type="entry name" value="GLUTATHIONE S-TRANSFERASE GSTA"/>
    <property type="match status" value="1"/>
</dbReference>
<dbReference type="InterPro" id="IPR036249">
    <property type="entry name" value="Thioredoxin-like_sf"/>
</dbReference>
<evidence type="ECO:0000313" key="1">
    <source>
        <dbReference type="EMBL" id="KAH6659423.1"/>
    </source>
</evidence>
<reference evidence="1" key="1">
    <citation type="journal article" date="2021" name="Nat. Commun.">
        <title>Genetic determinants of endophytism in the Arabidopsis root mycobiome.</title>
        <authorList>
            <person name="Mesny F."/>
            <person name="Miyauchi S."/>
            <person name="Thiergart T."/>
            <person name="Pickel B."/>
            <person name="Atanasova L."/>
            <person name="Karlsson M."/>
            <person name="Huettel B."/>
            <person name="Barry K.W."/>
            <person name="Haridas S."/>
            <person name="Chen C."/>
            <person name="Bauer D."/>
            <person name="Andreopoulos W."/>
            <person name="Pangilinan J."/>
            <person name="LaButti K."/>
            <person name="Riley R."/>
            <person name="Lipzen A."/>
            <person name="Clum A."/>
            <person name="Drula E."/>
            <person name="Henrissat B."/>
            <person name="Kohler A."/>
            <person name="Grigoriev I.V."/>
            <person name="Martin F.M."/>
            <person name="Hacquard S."/>
        </authorList>
    </citation>
    <scope>NUCLEOTIDE SEQUENCE</scope>
    <source>
        <strain evidence="1">MPI-SDFR-AT-0073</strain>
    </source>
</reference>
<dbReference type="AlphaFoldDB" id="A0A9P8UWE8"/>
<dbReference type="OrthoDB" id="422574at2759"/>
<dbReference type="GeneID" id="70134523"/>
<evidence type="ECO:0000313" key="2">
    <source>
        <dbReference type="Proteomes" id="UP000758603"/>
    </source>
</evidence>
<dbReference type="RefSeq" id="XP_045963554.1">
    <property type="nucleotide sequence ID" value="XM_046105632.1"/>
</dbReference>
<gene>
    <name evidence="1" type="ORF">BKA67DRAFT_633865</name>
</gene>
<protein>
    <recommendedName>
        <fullName evidence="3">Glutathione S-transferase</fullName>
    </recommendedName>
</protein>
<keyword evidence="2" id="KW-1185">Reference proteome</keyword>
<evidence type="ECO:0008006" key="3">
    <source>
        <dbReference type="Google" id="ProtNLM"/>
    </source>
</evidence>
<dbReference type="InterPro" id="IPR036282">
    <property type="entry name" value="Glutathione-S-Trfase_C_sf"/>
</dbReference>
<proteinExistence type="predicted"/>
<organism evidence="1 2">
    <name type="scientific">Truncatella angustata</name>
    <dbReference type="NCBI Taxonomy" id="152316"/>
    <lineage>
        <taxon>Eukaryota</taxon>
        <taxon>Fungi</taxon>
        <taxon>Dikarya</taxon>
        <taxon>Ascomycota</taxon>
        <taxon>Pezizomycotina</taxon>
        <taxon>Sordariomycetes</taxon>
        <taxon>Xylariomycetidae</taxon>
        <taxon>Amphisphaeriales</taxon>
        <taxon>Sporocadaceae</taxon>
        <taxon>Truncatella</taxon>
    </lineage>
</organism>
<sequence length="213" mass="24399">MEVSSTFRLPVRLTESKSIHLLTENMPNGKKVQILLEELRLASRLCWEMHLINLETDEQKKTWFLRLDPNGSLLLVYIAVSVMDSSAILLYIQEHYDSDDHFGFNSAEEKSQVLQWLFFWHAAVPIQGQTRHFNGKPAEPSPWKGIGKYSIADIGTWPHVRAYKSLGSTEEDMRLFPNLLGWISRIAARPAVQAGTCEKYDSEDNHSIVVRTN</sequence>
<dbReference type="SUPFAM" id="SSF52833">
    <property type="entry name" value="Thioredoxin-like"/>
    <property type="match status" value="1"/>
</dbReference>
<comment type="caution">
    <text evidence="1">The sequence shown here is derived from an EMBL/GenBank/DDBJ whole genome shotgun (WGS) entry which is preliminary data.</text>
</comment>
<dbReference type="PANTHER" id="PTHR44051">
    <property type="entry name" value="GLUTATHIONE S-TRANSFERASE-RELATED"/>
    <property type="match status" value="1"/>
</dbReference>
<dbReference type="EMBL" id="JAGPXC010000001">
    <property type="protein sequence ID" value="KAH6659423.1"/>
    <property type="molecule type" value="Genomic_DNA"/>
</dbReference>
<dbReference type="Gene3D" id="1.20.1050.10">
    <property type="match status" value="1"/>
</dbReference>
<dbReference type="SUPFAM" id="SSF47616">
    <property type="entry name" value="GST C-terminal domain-like"/>
    <property type="match status" value="1"/>
</dbReference>
<dbReference type="Proteomes" id="UP000758603">
    <property type="component" value="Unassembled WGS sequence"/>
</dbReference>
<accession>A0A9P8UWE8</accession>
<dbReference type="Gene3D" id="1.20.1050.130">
    <property type="match status" value="1"/>
</dbReference>
<name>A0A9P8UWE8_9PEZI</name>